<evidence type="ECO:0000256" key="17">
    <source>
        <dbReference type="ARBA" id="ARBA00048506"/>
    </source>
</evidence>
<keyword evidence="21" id="KW-1185">Reference proteome</keyword>
<keyword evidence="11" id="KW-0275">Fatty acid biosynthesis</keyword>
<dbReference type="PROSITE" id="PS51257">
    <property type="entry name" value="PROKAR_LIPOPROTEIN"/>
    <property type="match status" value="1"/>
</dbReference>
<evidence type="ECO:0000256" key="15">
    <source>
        <dbReference type="ARBA" id="ARBA00042143"/>
    </source>
</evidence>
<comment type="caution">
    <text evidence="20">The sequence shown here is derived from an EMBL/GenBank/DDBJ whole genome shotgun (WGS) entry which is preliminary data.</text>
</comment>
<organism evidence="20 21">
    <name type="scientific">Ottowia cancrivicina</name>
    <dbReference type="NCBI Taxonomy" id="3040346"/>
    <lineage>
        <taxon>Bacteria</taxon>
        <taxon>Pseudomonadati</taxon>
        <taxon>Pseudomonadota</taxon>
        <taxon>Betaproteobacteria</taxon>
        <taxon>Burkholderiales</taxon>
        <taxon>Comamonadaceae</taxon>
        <taxon>Ottowia</taxon>
    </lineage>
</organism>
<dbReference type="SUPFAM" id="SSF53901">
    <property type="entry name" value="Thiolase-like"/>
    <property type="match status" value="2"/>
</dbReference>
<comment type="pathway">
    <text evidence="2">Lipid metabolism; fatty acid biosynthesis.</text>
</comment>
<dbReference type="PANTHER" id="PTHR11712">
    <property type="entry name" value="POLYKETIDE SYNTHASE-RELATED"/>
    <property type="match status" value="1"/>
</dbReference>
<dbReference type="CDD" id="cd00834">
    <property type="entry name" value="KAS_I_II"/>
    <property type="match status" value="1"/>
</dbReference>
<dbReference type="AlphaFoldDB" id="A0AAW6RHP8"/>
<evidence type="ECO:0000256" key="6">
    <source>
        <dbReference type="ARBA" id="ARBA00022490"/>
    </source>
</evidence>
<keyword evidence="7" id="KW-0444">Lipid biosynthesis</keyword>
<evidence type="ECO:0000313" key="20">
    <source>
        <dbReference type="EMBL" id="MDG9699765.1"/>
    </source>
</evidence>
<dbReference type="InterPro" id="IPR014030">
    <property type="entry name" value="Ketoacyl_synth_N"/>
</dbReference>
<dbReference type="InterPro" id="IPR020841">
    <property type="entry name" value="PKS_Beta-ketoAc_synthase_dom"/>
</dbReference>
<dbReference type="EC" id="2.3.1.41" evidence="5"/>
<evidence type="ECO:0000256" key="16">
    <source>
        <dbReference type="ARBA" id="ARBA00048121"/>
    </source>
</evidence>
<dbReference type="SMART" id="SM00825">
    <property type="entry name" value="PKS_KS"/>
    <property type="match status" value="1"/>
</dbReference>
<dbReference type="FunFam" id="3.40.47.10:FF:000006">
    <property type="entry name" value="3-oxoacyl-[acyl-carrier-protein] synthase I"/>
    <property type="match status" value="1"/>
</dbReference>
<accession>A0AAW6RHP8</accession>
<dbReference type="GO" id="GO:0004315">
    <property type="term" value="F:3-oxoacyl-[acyl-carrier-protein] synthase activity"/>
    <property type="evidence" value="ECO:0007669"/>
    <property type="project" value="UniProtKB-EC"/>
</dbReference>
<name>A0AAW6RHP8_9BURK</name>
<dbReference type="InterPro" id="IPR016039">
    <property type="entry name" value="Thiolase-like"/>
</dbReference>
<gene>
    <name evidence="20" type="primary">fabB</name>
    <name evidence="20" type="ORF">QB898_08605</name>
</gene>
<feature type="domain" description="Ketosynthase family 3 (KS3)" evidence="19">
    <location>
        <begin position="4"/>
        <end position="409"/>
    </location>
</feature>
<dbReference type="InterPro" id="IPR014031">
    <property type="entry name" value="Ketoacyl_synth_C"/>
</dbReference>
<evidence type="ECO:0000256" key="2">
    <source>
        <dbReference type="ARBA" id="ARBA00005194"/>
    </source>
</evidence>
<evidence type="ECO:0000256" key="3">
    <source>
        <dbReference type="ARBA" id="ARBA00008467"/>
    </source>
</evidence>
<evidence type="ECO:0000256" key="10">
    <source>
        <dbReference type="ARBA" id="ARBA00023098"/>
    </source>
</evidence>
<keyword evidence="10" id="KW-0443">Lipid metabolism</keyword>
<evidence type="ECO:0000256" key="7">
    <source>
        <dbReference type="ARBA" id="ARBA00022516"/>
    </source>
</evidence>
<dbReference type="Proteomes" id="UP001237156">
    <property type="component" value="Unassembled WGS sequence"/>
</dbReference>
<dbReference type="RefSeq" id="WP_050714555.1">
    <property type="nucleotide sequence ID" value="NZ_JARVII010000016.1"/>
</dbReference>
<evidence type="ECO:0000256" key="1">
    <source>
        <dbReference type="ARBA" id="ARBA00004496"/>
    </source>
</evidence>
<dbReference type="GO" id="GO:0005829">
    <property type="term" value="C:cytosol"/>
    <property type="evidence" value="ECO:0007669"/>
    <property type="project" value="TreeGrafter"/>
</dbReference>
<comment type="similarity">
    <text evidence="3 18">Belongs to the thiolase-like superfamily. Beta-ketoacyl-ACP synthases family.</text>
</comment>
<dbReference type="Pfam" id="PF02801">
    <property type="entry name" value="Ketoacyl-synt_C"/>
    <property type="match status" value="1"/>
</dbReference>
<comment type="subunit">
    <text evidence="4">Homodimer.</text>
</comment>
<sequence>MSARQRVVITGAGIVSCIGNDEASVVASLREGRSGISAMPLFAEMGLRSQVAGQPRIDLDARIDRKLRRFMGDAAAYAYVSLQDAIAQAGLTPAQISHPRTGLIMGSGGGSPTHQIEAADILRSKGIRRVGPYQVTRCMGSTVSANLSTAFGIKGINYSITSACSTSAHCVGAAAQQIAWGMQDVMFAGGGEELGWGLATLFDAMGAMSHSFNATPESASRPYDAARDGFVIAGGGGALVLESLAHAKARGAHILAEIVGFGLSSDGQDMVAPSGEGAMRCMRQAIESVEGPIDYINTHGTSTPVGDVPELHALRAVFSPDGSGAGVPPFSSTKSLTGHSQGATGVQEAIYCLYMLKHGFIAGNINVENPDPAAHGLPLVTASRPASLRTVLSNSFGFGGTNATLVLRQFE</sequence>
<dbReference type="PROSITE" id="PS00606">
    <property type="entry name" value="KS3_1"/>
    <property type="match status" value="1"/>
</dbReference>
<dbReference type="GO" id="GO:0006633">
    <property type="term" value="P:fatty acid biosynthetic process"/>
    <property type="evidence" value="ECO:0007669"/>
    <property type="project" value="UniProtKB-KW"/>
</dbReference>
<evidence type="ECO:0000256" key="5">
    <source>
        <dbReference type="ARBA" id="ARBA00013191"/>
    </source>
</evidence>
<evidence type="ECO:0000256" key="9">
    <source>
        <dbReference type="ARBA" id="ARBA00022832"/>
    </source>
</evidence>
<evidence type="ECO:0000313" key="21">
    <source>
        <dbReference type="Proteomes" id="UP001237156"/>
    </source>
</evidence>
<keyword evidence="6" id="KW-0963">Cytoplasm</keyword>
<dbReference type="EMBL" id="JARVII010000016">
    <property type="protein sequence ID" value="MDG9699765.1"/>
    <property type="molecule type" value="Genomic_DNA"/>
</dbReference>
<keyword evidence="9" id="KW-0276">Fatty acid metabolism</keyword>
<dbReference type="Pfam" id="PF00109">
    <property type="entry name" value="ketoacyl-synt"/>
    <property type="match status" value="1"/>
</dbReference>
<dbReference type="InterPro" id="IPR018201">
    <property type="entry name" value="Ketoacyl_synth_AS"/>
</dbReference>
<comment type="subcellular location">
    <subcellularLocation>
        <location evidence="1">Cytoplasm</location>
    </subcellularLocation>
</comment>
<evidence type="ECO:0000256" key="18">
    <source>
        <dbReference type="RuleBase" id="RU003694"/>
    </source>
</evidence>
<proteinExistence type="inferred from homology"/>
<evidence type="ECO:0000256" key="13">
    <source>
        <dbReference type="ARBA" id="ARBA00039450"/>
    </source>
</evidence>
<evidence type="ECO:0000256" key="14">
    <source>
        <dbReference type="ARBA" id="ARBA00041620"/>
    </source>
</evidence>
<reference evidence="20 21" key="1">
    <citation type="submission" date="2023-04" db="EMBL/GenBank/DDBJ databases">
        <title>Ottowia paracancer sp. nov., isolated from human stomach.</title>
        <authorList>
            <person name="Song Y."/>
        </authorList>
    </citation>
    <scope>NUCLEOTIDE SEQUENCE [LARGE SCALE GENOMIC DNA]</scope>
    <source>
        <strain evidence="20 21">10c7w1</strain>
    </source>
</reference>
<keyword evidence="12 20" id="KW-0012">Acyltransferase</keyword>
<protein>
    <recommendedName>
        <fullName evidence="13">3-oxoacyl-[acyl-carrier-protein] synthase 1</fullName>
        <ecNumber evidence="5">2.3.1.41</ecNumber>
    </recommendedName>
    <alternativeName>
        <fullName evidence="14">3-oxoacyl-[acyl-carrier-protein] synthase I</fullName>
    </alternativeName>
    <alternativeName>
        <fullName evidence="15">Beta-ketoacyl-ACP synthase I</fullName>
    </alternativeName>
</protein>
<dbReference type="Gene3D" id="3.40.47.10">
    <property type="match status" value="2"/>
</dbReference>
<dbReference type="NCBIfam" id="NF005935">
    <property type="entry name" value="PRK07967.1"/>
    <property type="match status" value="1"/>
</dbReference>
<comment type="catalytic activity">
    <reaction evidence="17">
        <text>a fatty acyl-[ACP] + malonyl-[ACP] + H(+) = a 3-oxoacyl-[ACP] + holo-[ACP] + CO2</text>
        <dbReference type="Rhea" id="RHEA:22836"/>
        <dbReference type="Rhea" id="RHEA-COMP:9623"/>
        <dbReference type="Rhea" id="RHEA-COMP:9685"/>
        <dbReference type="Rhea" id="RHEA-COMP:9916"/>
        <dbReference type="Rhea" id="RHEA-COMP:14125"/>
        <dbReference type="ChEBI" id="CHEBI:15378"/>
        <dbReference type="ChEBI" id="CHEBI:16526"/>
        <dbReference type="ChEBI" id="CHEBI:64479"/>
        <dbReference type="ChEBI" id="CHEBI:78449"/>
        <dbReference type="ChEBI" id="CHEBI:78776"/>
        <dbReference type="ChEBI" id="CHEBI:138651"/>
        <dbReference type="EC" id="2.3.1.41"/>
    </reaction>
    <physiologicalReaction direction="left-to-right" evidence="17">
        <dbReference type="Rhea" id="RHEA:22837"/>
    </physiologicalReaction>
</comment>
<dbReference type="PROSITE" id="PS52004">
    <property type="entry name" value="KS3_2"/>
    <property type="match status" value="1"/>
</dbReference>
<evidence type="ECO:0000256" key="11">
    <source>
        <dbReference type="ARBA" id="ARBA00023160"/>
    </source>
</evidence>
<dbReference type="PANTHER" id="PTHR11712:SF306">
    <property type="entry name" value="3-OXOACYL-[ACYL-CARRIER-PROTEIN] SYNTHASE 1"/>
    <property type="match status" value="1"/>
</dbReference>
<dbReference type="InterPro" id="IPR000794">
    <property type="entry name" value="Beta-ketoacyl_synthase"/>
</dbReference>
<keyword evidence="8 18" id="KW-0808">Transferase</keyword>
<comment type="catalytic activity">
    <reaction evidence="16">
        <text>(3Z)-decenoyl-[ACP] + malonyl-[ACP] + H(+) = 3-oxo-(5Z)-dodecenoyl-[ACP] + holo-[ACP] + CO2</text>
        <dbReference type="Rhea" id="RHEA:54940"/>
        <dbReference type="Rhea" id="RHEA-COMP:9623"/>
        <dbReference type="Rhea" id="RHEA-COMP:9685"/>
        <dbReference type="Rhea" id="RHEA-COMP:9927"/>
        <dbReference type="Rhea" id="RHEA-COMP:14042"/>
        <dbReference type="ChEBI" id="CHEBI:15378"/>
        <dbReference type="ChEBI" id="CHEBI:16526"/>
        <dbReference type="ChEBI" id="CHEBI:64479"/>
        <dbReference type="ChEBI" id="CHEBI:78449"/>
        <dbReference type="ChEBI" id="CHEBI:78798"/>
        <dbReference type="ChEBI" id="CHEBI:138410"/>
    </reaction>
    <physiologicalReaction direction="left-to-right" evidence="16">
        <dbReference type="Rhea" id="RHEA:54941"/>
    </physiologicalReaction>
</comment>
<evidence type="ECO:0000259" key="19">
    <source>
        <dbReference type="PROSITE" id="PS52004"/>
    </source>
</evidence>
<evidence type="ECO:0000256" key="4">
    <source>
        <dbReference type="ARBA" id="ARBA00011738"/>
    </source>
</evidence>
<evidence type="ECO:0000256" key="8">
    <source>
        <dbReference type="ARBA" id="ARBA00022679"/>
    </source>
</evidence>
<evidence type="ECO:0000256" key="12">
    <source>
        <dbReference type="ARBA" id="ARBA00023315"/>
    </source>
</evidence>